<keyword evidence="2" id="KW-1185">Reference proteome</keyword>
<accession>A0ABV3CIY3</accession>
<evidence type="ECO:0000313" key="2">
    <source>
        <dbReference type="Proteomes" id="UP001551329"/>
    </source>
</evidence>
<dbReference type="Proteomes" id="UP001551329">
    <property type="component" value="Unassembled WGS sequence"/>
</dbReference>
<comment type="caution">
    <text evidence="1">The sequence shown here is derived from an EMBL/GenBank/DDBJ whole genome shotgun (WGS) entry which is preliminary data.</text>
</comment>
<evidence type="ECO:0000313" key="1">
    <source>
        <dbReference type="EMBL" id="MEU7074736.1"/>
    </source>
</evidence>
<gene>
    <name evidence="1" type="ORF">AB0A88_32050</name>
</gene>
<protein>
    <submittedName>
        <fullName evidence="1">Uncharacterized protein</fullName>
    </submittedName>
</protein>
<organism evidence="1 2">
    <name type="scientific">Streptomyces narbonensis</name>
    <dbReference type="NCBI Taxonomy" id="67333"/>
    <lineage>
        <taxon>Bacteria</taxon>
        <taxon>Bacillati</taxon>
        <taxon>Actinomycetota</taxon>
        <taxon>Actinomycetes</taxon>
        <taxon>Kitasatosporales</taxon>
        <taxon>Streptomycetaceae</taxon>
        <taxon>Streptomyces</taxon>
    </lineage>
</organism>
<sequence>MTKALELAQILLGCLEAELQAPHPWPVPSERVMLRAGEQVIPLLSSAGEDECCLGLGYVRNAGLSSVRDVNDRLASRCFERERVLALELGVYRCMPTPNADAIVSSAQWDALAQKLDADYGAMEKAVCCAFDDPTDQLGIGPVAVGLYEPIGPDANCLGGRMTVNIVMEACC</sequence>
<dbReference type="EMBL" id="JBEZAE010000029">
    <property type="protein sequence ID" value="MEU7074736.1"/>
    <property type="molecule type" value="Genomic_DNA"/>
</dbReference>
<dbReference type="RefSeq" id="WP_358477228.1">
    <property type="nucleotide sequence ID" value="NZ_JBEZAE010000029.1"/>
</dbReference>
<proteinExistence type="predicted"/>
<reference evidence="1 2" key="1">
    <citation type="submission" date="2024-06" db="EMBL/GenBank/DDBJ databases">
        <title>The Natural Products Discovery Center: Release of the First 8490 Sequenced Strains for Exploring Actinobacteria Biosynthetic Diversity.</title>
        <authorList>
            <person name="Kalkreuter E."/>
            <person name="Kautsar S.A."/>
            <person name="Yang D."/>
            <person name="Bader C.D."/>
            <person name="Teijaro C.N."/>
            <person name="Fluegel L."/>
            <person name="Davis C.M."/>
            <person name="Simpson J.R."/>
            <person name="Lauterbach L."/>
            <person name="Steele A.D."/>
            <person name="Gui C."/>
            <person name="Meng S."/>
            <person name="Li G."/>
            <person name="Viehrig K."/>
            <person name="Ye F."/>
            <person name="Su P."/>
            <person name="Kiefer A.F."/>
            <person name="Nichols A."/>
            <person name="Cepeda A.J."/>
            <person name="Yan W."/>
            <person name="Fan B."/>
            <person name="Jiang Y."/>
            <person name="Adhikari A."/>
            <person name="Zheng C.-J."/>
            <person name="Schuster L."/>
            <person name="Cowan T.M."/>
            <person name="Smanski M.J."/>
            <person name="Chevrette M.G."/>
            <person name="De Carvalho L.P.S."/>
            <person name="Shen B."/>
        </authorList>
    </citation>
    <scope>NUCLEOTIDE SEQUENCE [LARGE SCALE GENOMIC DNA]</scope>
    <source>
        <strain evidence="1 2">NPDC045974</strain>
    </source>
</reference>
<name>A0ABV3CIY3_9ACTN</name>